<keyword evidence="2" id="KW-1185">Reference proteome</keyword>
<proteinExistence type="predicted"/>
<dbReference type="EMBL" id="BPLQ01012385">
    <property type="protein sequence ID" value="GIY65078.1"/>
    <property type="molecule type" value="Genomic_DNA"/>
</dbReference>
<comment type="caution">
    <text evidence="1">The sequence shown here is derived from an EMBL/GenBank/DDBJ whole genome shotgun (WGS) entry which is preliminary data.</text>
</comment>
<organism evidence="1 2">
    <name type="scientific">Caerostris darwini</name>
    <dbReference type="NCBI Taxonomy" id="1538125"/>
    <lineage>
        <taxon>Eukaryota</taxon>
        <taxon>Metazoa</taxon>
        <taxon>Ecdysozoa</taxon>
        <taxon>Arthropoda</taxon>
        <taxon>Chelicerata</taxon>
        <taxon>Arachnida</taxon>
        <taxon>Araneae</taxon>
        <taxon>Araneomorphae</taxon>
        <taxon>Entelegynae</taxon>
        <taxon>Araneoidea</taxon>
        <taxon>Araneidae</taxon>
        <taxon>Caerostris</taxon>
    </lineage>
</organism>
<dbReference type="Proteomes" id="UP001054837">
    <property type="component" value="Unassembled WGS sequence"/>
</dbReference>
<keyword evidence="1" id="KW-0808">Transferase</keyword>
<evidence type="ECO:0000313" key="2">
    <source>
        <dbReference type="Proteomes" id="UP001054837"/>
    </source>
</evidence>
<sequence>MNEDGIATFRTSELIAKSGKRYNIGGTVIIPSIKDFISTVMHQETPQILKMLPLSDSTVKRRIDEMTVVVENKLISILQNSSFSMQLNESIIADNDALLIAHVRYFDENNVMQEEMQFAINLIADTEGLFIFNTV</sequence>
<dbReference type="PANTHER" id="PTHR45913:SF22">
    <property type="entry name" value="SCAN BOX DOMAIN-CONTAINING PROTEIN"/>
    <property type="match status" value="1"/>
</dbReference>
<dbReference type="PANTHER" id="PTHR45913">
    <property type="entry name" value="EPM2A-INTERACTING PROTEIN 1"/>
    <property type="match status" value="1"/>
</dbReference>
<keyword evidence="1" id="KW-0695">RNA-directed DNA polymerase</keyword>
<name>A0AAV4V4V7_9ARAC</name>
<reference evidence="1 2" key="1">
    <citation type="submission" date="2021-06" db="EMBL/GenBank/DDBJ databases">
        <title>Caerostris darwini draft genome.</title>
        <authorList>
            <person name="Kono N."/>
            <person name="Arakawa K."/>
        </authorList>
    </citation>
    <scope>NUCLEOTIDE SEQUENCE [LARGE SCALE GENOMIC DNA]</scope>
</reference>
<gene>
    <name evidence="1" type="ORF">CDAR_428761</name>
</gene>
<dbReference type="GO" id="GO:0003964">
    <property type="term" value="F:RNA-directed DNA polymerase activity"/>
    <property type="evidence" value="ECO:0007669"/>
    <property type="project" value="UniProtKB-KW"/>
</dbReference>
<dbReference type="AlphaFoldDB" id="A0AAV4V4V7"/>
<accession>A0AAV4V4V7</accession>
<keyword evidence="1" id="KW-0548">Nucleotidyltransferase</keyword>
<protein>
    <submittedName>
        <fullName evidence="1">Reverse transcriptase domain-containing protein</fullName>
    </submittedName>
</protein>
<evidence type="ECO:0000313" key="1">
    <source>
        <dbReference type="EMBL" id="GIY65078.1"/>
    </source>
</evidence>